<accession>A0ABS8ASL6</accession>
<proteinExistence type="predicted"/>
<dbReference type="InterPro" id="IPR036291">
    <property type="entry name" value="NAD(P)-bd_dom_sf"/>
</dbReference>
<sequence>MSTSQTWLVTGASQDLGLGLALALQLAAGHRVAATARHLGQVLGRASPTFLPLQTDLTHEACVAQAIAEAMHTLDTWHPLTVSTSFEQ</sequence>
<evidence type="ECO:0000313" key="2">
    <source>
        <dbReference type="Proteomes" id="UP001165296"/>
    </source>
</evidence>
<name>A0ABS8ASL6_9BACT</name>
<dbReference type="EMBL" id="JAJADR010000003">
    <property type="protein sequence ID" value="MCB2409079.1"/>
    <property type="molecule type" value="Genomic_DNA"/>
</dbReference>
<dbReference type="Gene3D" id="3.40.50.720">
    <property type="entry name" value="NAD(P)-binding Rossmann-like Domain"/>
    <property type="match status" value="1"/>
</dbReference>
<dbReference type="SUPFAM" id="SSF51735">
    <property type="entry name" value="NAD(P)-binding Rossmann-fold domains"/>
    <property type="match status" value="1"/>
</dbReference>
<reference evidence="1" key="1">
    <citation type="submission" date="2021-10" db="EMBL/GenBank/DDBJ databases">
        <authorList>
            <person name="Dean J.D."/>
            <person name="Kim M.K."/>
            <person name="Newey C.N."/>
            <person name="Stoker T.S."/>
            <person name="Thompson D.W."/>
            <person name="Grose J.H."/>
        </authorList>
    </citation>
    <scope>NUCLEOTIDE SEQUENCE</scope>
    <source>
        <strain evidence="1">BT178</strain>
    </source>
</reference>
<dbReference type="Proteomes" id="UP001165296">
    <property type="component" value="Unassembled WGS sequence"/>
</dbReference>
<gene>
    <name evidence="1" type="ORF">LGH74_13900</name>
</gene>
<dbReference type="RefSeq" id="WP_226176588.1">
    <property type="nucleotide sequence ID" value="NZ_JAJADR010000003.1"/>
</dbReference>
<evidence type="ECO:0008006" key="3">
    <source>
        <dbReference type="Google" id="ProtNLM"/>
    </source>
</evidence>
<organism evidence="1 2">
    <name type="scientific">Hymenobacter lucidus</name>
    <dbReference type="NCBI Taxonomy" id="2880930"/>
    <lineage>
        <taxon>Bacteria</taxon>
        <taxon>Pseudomonadati</taxon>
        <taxon>Bacteroidota</taxon>
        <taxon>Cytophagia</taxon>
        <taxon>Cytophagales</taxon>
        <taxon>Hymenobacteraceae</taxon>
        <taxon>Hymenobacter</taxon>
    </lineage>
</organism>
<keyword evidence="2" id="KW-1185">Reference proteome</keyword>
<evidence type="ECO:0000313" key="1">
    <source>
        <dbReference type="EMBL" id="MCB2409079.1"/>
    </source>
</evidence>
<comment type="caution">
    <text evidence="1">The sequence shown here is derived from an EMBL/GenBank/DDBJ whole genome shotgun (WGS) entry which is preliminary data.</text>
</comment>
<protein>
    <recommendedName>
        <fullName evidence="3">SDR family NAD(P)-dependent oxidoreductase</fullName>
    </recommendedName>
</protein>